<comment type="caution">
    <text evidence="1">The sequence shown here is derived from an EMBL/GenBank/DDBJ whole genome shotgun (WGS) entry which is preliminary data.</text>
</comment>
<dbReference type="AlphaFoldDB" id="A0A150LEC7"/>
<protein>
    <submittedName>
        <fullName evidence="1">Uncharacterized protein</fullName>
    </submittedName>
</protein>
<reference evidence="1 2" key="1">
    <citation type="submission" date="2016-01" db="EMBL/GenBank/DDBJ databases">
        <title>Draft Genome Sequences of Seven Thermophilic Sporeformers Isolated from Foods.</title>
        <authorList>
            <person name="Berendsen E.M."/>
            <person name="Wells-Bennik M.H."/>
            <person name="Krawcyk A.O."/>
            <person name="De Jong A."/>
            <person name="Holsappel S."/>
            <person name="Eijlander R.T."/>
            <person name="Kuipers O.P."/>
        </authorList>
    </citation>
    <scope>NUCLEOTIDE SEQUENCE [LARGE SCALE GENOMIC DNA]</scope>
    <source>
        <strain evidence="1 2">B4135</strain>
    </source>
</reference>
<evidence type="ECO:0000313" key="1">
    <source>
        <dbReference type="EMBL" id="KYD10316.1"/>
    </source>
</evidence>
<dbReference type="Proteomes" id="UP000075683">
    <property type="component" value="Unassembled WGS sequence"/>
</dbReference>
<dbReference type="EMBL" id="LQYT01000119">
    <property type="protein sequence ID" value="KYD10316.1"/>
    <property type="molecule type" value="Genomic_DNA"/>
</dbReference>
<proteinExistence type="predicted"/>
<organism evidence="1 2">
    <name type="scientific">Caldibacillus debilis</name>
    <dbReference type="NCBI Taxonomy" id="301148"/>
    <lineage>
        <taxon>Bacteria</taxon>
        <taxon>Bacillati</taxon>
        <taxon>Bacillota</taxon>
        <taxon>Bacilli</taxon>
        <taxon>Bacillales</taxon>
        <taxon>Bacillaceae</taxon>
        <taxon>Caldibacillus</taxon>
    </lineage>
</organism>
<name>A0A150LEC7_9BACI</name>
<gene>
    <name evidence="1" type="ORF">B4135_3491</name>
</gene>
<sequence length="38" mass="4516">MDIFPIRYDGKAWGDRAFIPDRFSRNWEKGKKDGFASH</sequence>
<dbReference type="STRING" id="301148.B4135_3491"/>
<accession>A0A150LEC7</accession>
<evidence type="ECO:0000313" key="2">
    <source>
        <dbReference type="Proteomes" id="UP000075683"/>
    </source>
</evidence>